<keyword evidence="2" id="KW-0808">Transferase</keyword>
<proteinExistence type="predicted"/>
<gene>
    <name evidence="2" type="ORF">J5Y10_14065</name>
</gene>
<dbReference type="EMBL" id="JAGIZA010000008">
    <property type="protein sequence ID" value="MBP0493907.1"/>
    <property type="molecule type" value="Genomic_DNA"/>
</dbReference>
<reference evidence="2" key="1">
    <citation type="submission" date="2021-03" db="EMBL/GenBank/DDBJ databases">
        <authorList>
            <person name="So Y."/>
        </authorList>
    </citation>
    <scope>NUCLEOTIDE SEQUENCE</scope>
    <source>
        <strain evidence="2">SG15</strain>
    </source>
</reference>
<dbReference type="Pfam" id="PF00534">
    <property type="entry name" value="Glycos_transf_1"/>
    <property type="match status" value="1"/>
</dbReference>
<dbReference type="RefSeq" id="WP_209374628.1">
    <property type="nucleotide sequence ID" value="NZ_JAGIZA010000008.1"/>
</dbReference>
<keyword evidence="2" id="KW-0328">Glycosyltransferase</keyword>
<feature type="domain" description="Glycosyl transferase family 1" evidence="1">
    <location>
        <begin position="208"/>
        <end position="363"/>
    </location>
</feature>
<dbReference type="SUPFAM" id="SSF53756">
    <property type="entry name" value="UDP-Glycosyltransferase/glycogen phosphorylase"/>
    <property type="match status" value="1"/>
</dbReference>
<evidence type="ECO:0000313" key="2">
    <source>
        <dbReference type="EMBL" id="MBP0493907.1"/>
    </source>
</evidence>
<dbReference type="GO" id="GO:0016757">
    <property type="term" value="F:glycosyltransferase activity"/>
    <property type="evidence" value="ECO:0007669"/>
    <property type="project" value="UniProtKB-KW"/>
</dbReference>
<evidence type="ECO:0000313" key="3">
    <source>
        <dbReference type="Proteomes" id="UP000677537"/>
    </source>
</evidence>
<dbReference type="InterPro" id="IPR001296">
    <property type="entry name" value="Glyco_trans_1"/>
</dbReference>
<protein>
    <submittedName>
        <fullName evidence="2">Glycosyltransferase</fullName>
        <ecNumber evidence="2">2.4.-.-</ecNumber>
    </submittedName>
</protein>
<keyword evidence="3" id="KW-1185">Reference proteome</keyword>
<name>A0A940MZ89_9PROT</name>
<dbReference type="Proteomes" id="UP000677537">
    <property type="component" value="Unassembled WGS sequence"/>
</dbReference>
<sequence length="448" mass="48381">MRPLRIAWAGPWNERSAIAAFGQGVVEELISRGHAVTVLRTEAGEALALPPRPAPCDVHAMDLVGDATIEQGFDVVVGQIGDNHDFHGALLRRINPMMTVGVFHDAFIANLFAGHAHRTGRPELLTSVPRALYGPEGLREGEPYWADMEEMARRRPMLEWLARRCAGAVAHARHYAPRLAAACPGPTATIPLAFEVPDLPPLPTAWNRITVAAIGHANPNRQLDQILMAIGASGSLRGRCRLRVIGAADPAERARLTGLARLLGVEPPEFTGWVSDEDLRWQLRDVDAIACLRNPVLEGASASVILALASGRPTLVTNHGSYAEIPGDAVLPCRPEEEALDAMRHLEWVQAQPAEAAALGARGQEVARTRHSSRAYVDALLPLLEEVVKDRPRREARLRLSSILEGFGLGPDDPVAERAEAVVDAMGLDPAKVEKARQIAAPAFQALA</sequence>
<dbReference type="AlphaFoldDB" id="A0A940MZ89"/>
<organism evidence="2 3">
    <name type="scientific">Roseomonas indoligenes</name>
    <dbReference type="NCBI Taxonomy" id="2820811"/>
    <lineage>
        <taxon>Bacteria</taxon>
        <taxon>Pseudomonadati</taxon>
        <taxon>Pseudomonadota</taxon>
        <taxon>Alphaproteobacteria</taxon>
        <taxon>Acetobacterales</taxon>
        <taxon>Roseomonadaceae</taxon>
        <taxon>Roseomonas</taxon>
    </lineage>
</organism>
<dbReference type="Gene3D" id="3.40.50.2000">
    <property type="entry name" value="Glycogen Phosphorylase B"/>
    <property type="match status" value="1"/>
</dbReference>
<dbReference type="EC" id="2.4.-.-" evidence="2"/>
<accession>A0A940MZ89</accession>
<comment type="caution">
    <text evidence="2">The sequence shown here is derived from an EMBL/GenBank/DDBJ whole genome shotgun (WGS) entry which is preliminary data.</text>
</comment>
<evidence type="ECO:0000259" key="1">
    <source>
        <dbReference type="Pfam" id="PF00534"/>
    </source>
</evidence>